<feature type="compositionally biased region" description="Basic residues" evidence="1">
    <location>
        <begin position="64"/>
        <end position="79"/>
    </location>
</feature>
<gene>
    <name evidence="3" type="ORF">JHL17_29185</name>
</gene>
<dbReference type="InterPro" id="IPR023210">
    <property type="entry name" value="NADP_OxRdtase_dom"/>
</dbReference>
<sequence>MQRPWRPTVRRRISATISAASPMSPSGAPCCSIPSRSPDAVRPPPELRKGTDHGTQGYPARQAGLRRRSARRHGPRHPRGGGAGDNRGGLERRYAPATPVILDKVARIKAIADRHGIGMKAAGLRFALANPAVAAVIPGASRPDRIAEDRAALEERVPADFRQELRAAGLVHPEAPLPAK</sequence>
<dbReference type="Gene3D" id="3.20.20.100">
    <property type="entry name" value="NADP-dependent oxidoreductase domain"/>
    <property type="match status" value="1"/>
</dbReference>
<evidence type="ECO:0000259" key="2">
    <source>
        <dbReference type="Pfam" id="PF00248"/>
    </source>
</evidence>
<dbReference type="Pfam" id="PF00248">
    <property type="entry name" value="Aldo_ket_red"/>
    <property type="match status" value="1"/>
</dbReference>
<name>A0ABS1FDH0_9PROT</name>
<dbReference type="SUPFAM" id="SSF51430">
    <property type="entry name" value="NAD(P)-linked oxidoreductase"/>
    <property type="match status" value="1"/>
</dbReference>
<proteinExistence type="predicted"/>
<evidence type="ECO:0000256" key="1">
    <source>
        <dbReference type="SAM" id="MobiDB-lite"/>
    </source>
</evidence>
<feature type="domain" description="NADP-dependent oxidoreductase" evidence="2">
    <location>
        <begin position="85"/>
        <end position="166"/>
    </location>
</feature>
<keyword evidence="4" id="KW-1185">Reference proteome</keyword>
<dbReference type="EMBL" id="JAENHM010000073">
    <property type="protein sequence ID" value="MBK1841481.1"/>
    <property type="molecule type" value="Genomic_DNA"/>
</dbReference>
<accession>A0ABS1FDH0</accession>
<dbReference type="InterPro" id="IPR036812">
    <property type="entry name" value="NAD(P)_OxRdtase_dom_sf"/>
</dbReference>
<organism evidence="3 4">
    <name type="scientific">Azospirillum endophyticum</name>
    <dbReference type="NCBI Taxonomy" id="2800326"/>
    <lineage>
        <taxon>Bacteria</taxon>
        <taxon>Pseudomonadati</taxon>
        <taxon>Pseudomonadota</taxon>
        <taxon>Alphaproteobacteria</taxon>
        <taxon>Rhodospirillales</taxon>
        <taxon>Azospirillaceae</taxon>
        <taxon>Azospirillum</taxon>
    </lineage>
</organism>
<comment type="caution">
    <text evidence="3">The sequence shown here is derived from an EMBL/GenBank/DDBJ whole genome shotgun (WGS) entry which is preliminary data.</text>
</comment>
<protein>
    <submittedName>
        <fullName evidence="3">Aldo/keto reductase</fullName>
    </submittedName>
</protein>
<dbReference type="Proteomes" id="UP000652760">
    <property type="component" value="Unassembled WGS sequence"/>
</dbReference>
<evidence type="ECO:0000313" key="3">
    <source>
        <dbReference type="EMBL" id="MBK1841481.1"/>
    </source>
</evidence>
<feature type="region of interest" description="Disordered" evidence="1">
    <location>
        <begin position="1"/>
        <end position="92"/>
    </location>
</feature>
<reference evidence="4" key="1">
    <citation type="submission" date="2021-01" db="EMBL/GenBank/DDBJ databases">
        <title>Genome public.</title>
        <authorList>
            <person name="Liu C."/>
            <person name="Sun Q."/>
        </authorList>
    </citation>
    <scope>NUCLEOTIDE SEQUENCE [LARGE SCALE GENOMIC DNA]</scope>
    <source>
        <strain evidence="4">YIM B02556</strain>
    </source>
</reference>
<feature type="compositionally biased region" description="Low complexity" evidence="1">
    <location>
        <begin position="18"/>
        <end position="32"/>
    </location>
</feature>
<evidence type="ECO:0000313" key="4">
    <source>
        <dbReference type="Proteomes" id="UP000652760"/>
    </source>
</evidence>